<dbReference type="SMART" id="SM00043">
    <property type="entry name" value="CY"/>
    <property type="match status" value="1"/>
</dbReference>
<dbReference type="PANTHER" id="PTHR46186:SF12">
    <property type="entry name" value="CYSTATIN C (AMYLOID ANGIOPATHY AND CEREBRAL HEMORRHAGE)-RELATED"/>
    <property type="match status" value="1"/>
</dbReference>
<dbReference type="Proteomes" id="UP000265180">
    <property type="component" value="Chromosome 15"/>
</dbReference>
<organism evidence="5 6">
    <name type="scientific">Oryzias latipes</name>
    <name type="common">Japanese rice fish</name>
    <name type="synonym">Japanese killifish</name>
    <dbReference type="NCBI Taxonomy" id="8090"/>
    <lineage>
        <taxon>Eukaryota</taxon>
        <taxon>Metazoa</taxon>
        <taxon>Chordata</taxon>
        <taxon>Craniata</taxon>
        <taxon>Vertebrata</taxon>
        <taxon>Euteleostomi</taxon>
        <taxon>Actinopterygii</taxon>
        <taxon>Neopterygii</taxon>
        <taxon>Teleostei</taxon>
        <taxon>Neoteleostei</taxon>
        <taxon>Acanthomorphata</taxon>
        <taxon>Ovalentaria</taxon>
        <taxon>Atherinomorphae</taxon>
        <taxon>Beloniformes</taxon>
        <taxon>Adrianichthyidae</taxon>
        <taxon>Oryziinae</taxon>
        <taxon>Oryzias</taxon>
    </lineage>
</organism>
<evidence type="ECO:0000256" key="2">
    <source>
        <dbReference type="ARBA" id="ARBA00023157"/>
    </source>
</evidence>
<sequence>PNSSPVPLLLLLIMWKLAFPFLTVLLAVGLGQEPEGGLNVNPNDPGVQTALKVAMEEYNNASPDIYLNKVMKVIKVQIKVGFEYTLTVTIARTVCKKGSMAESCPVFINPDRAKVVMLFFPKMTAKCTSI</sequence>
<dbReference type="Pfam" id="PF00031">
    <property type="entry name" value="Cystatin"/>
    <property type="match status" value="1"/>
</dbReference>
<keyword evidence="3" id="KW-0472">Membrane</keyword>
<evidence type="ECO:0000259" key="4">
    <source>
        <dbReference type="SMART" id="SM00043"/>
    </source>
</evidence>
<dbReference type="Ensembl" id="ENSORLT00020022278.1">
    <property type="protein sequence ID" value="ENSORLP00020030824.1"/>
    <property type="gene ID" value="ENSORLG00020015528.1"/>
</dbReference>
<comment type="similarity">
    <text evidence="1">Belongs to the cystatin family.</text>
</comment>
<dbReference type="InterPro" id="IPR000010">
    <property type="entry name" value="Cystatin_dom"/>
</dbReference>
<evidence type="ECO:0000313" key="5">
    <source>
        <dbReference type="Ensembl" id="ENSORLP00020030824.1"/>
    </source>
</evidence>
<accession>A0A3P9MDC0</accession>
<proteinExistence type="inferred from homology"/>
<dbReference type="SUPFAM" id="SSF54403">
    <property type="entry name" value="Cystatin/monellin"/>
    <property type="match status" value="1"/>
</dbReference>
<reference evidence="5" key="4">
    <citation type="submission" date="2025-09" db="UniProtKB">
        <authorList>
            <consortium name="Ensembl"/>
        </authorList>
    </citation>
    <scope>IDENTIFICATION</scope>
    <source>
        <strain evidence="5">HNI</strain>
    </source>
</reference>
<dbReference type="AlphaFoldDB" id="A0A3P9MDC0"/>
<reference key="1">
    <citation type="journal article" date="2007" name="Nature">
        <title>The medaka draft genome and insights into vertebrate genome evolution.</title>
        <authorList>
            <person name="Kasahara M."/>
            <person name="Naruse K."/>
            <person name="Sasaki S."/>
            <person name="Nakatani Y."/>
            <person name="Qu W."/>
            <person name="Ahsan B."/>
            <person name="Yamada T."/>
            <person name="Nagayasu Y."/>
            <person name="Doi K."/>
            <person name="Kasai Y."/>
            <person name="Jindo T."/>
            <person name="Kobayashi D."/>
            <person name="Shimada A."/>
            <person name="Toyoda A."/>
            <person name="Kuroki Y."/>
            <person name="Fujiyama A."/>
            <person name="Sasaki T."/>
            <person name="Shimizu A."/>
            <person name="Asakawa S."/>
            <person name="Shimizu N."/>
            <person name="Hashimoto S."/>
            <person name="Yang J."/>
            <person name="Lee Y."/>
            <person name="Matsushima K."/>
            <person name="Sugano S."/>
            <person name="Sakaizumi M."/>
            <person name="Narita T."/>
            <person name="Ohishi K."/>
            <person name="Haga S."/>
            <person name="Ohta F."/>
            <person name="Nomoto H."/>
            <person name="Nogata K."/>
            <person name="Morishita T."/>
            <person name="Endo T."/>
            <person name="Shin-I T."/>
            <person name="Takeda H."/>
            <person name="Morishita S."/>
            <person name="Kohara Y."/>
        </authorList>
    </citation>
    <scope>NUCLEOTIDE SEQUENCE [LARGE SCALE GENOMIC DNA]</scope>
    <source>
        <strain>Hd-rR</strain>
    </source>
</reference>
<feature type="domain" description="Cystatin" evidence="4">
    <location>
        <begin position="32"/>
        <end position="128"/>
    </location>
</feature>
<name>A0A3P9MDC0_ORYLA</name>
<reference evidence="5" key="3">
    <citation type="submission" date="2025-08" db="UniProtKB">
        <authorList>
            <consortium name="Ensembl"/>
        </authorList>
    </citation>
    <scope>IDENTIFICATION</scope>
    <source>
        <strain evidence="5">HNI</strain>
    </source>
</reference>
<dbReference type="InterPro" id="IPR046350">
    <property type="entry name" value="Cystatin_sf"/>
</dbReference>
<evidence type="ECO:0000313" key="6">
    <source>
        <dbReference type="Proteomes" id="UP000265180"/>
    </source>
</evidence>
<protein>
    <recommendedName>
        <fullName evidence="4">Cystatin domain-containing protein</fullName>
    </recommendedName>
</protein>
<dbReference type="FunFam" id="3.10.450.10:FF:000004">
    <property type="entry name" value="Cystatin C"/>
    <property type="match status" value="1"/>
</dbReference>
<dbReference type="Gene3D" id="3.10.450.10">
    <property type="match status" value="1"/>
</dbReference>
<feature type="transmembrane region" description="Helical" evidence="3">
    <location>
        <begin position="6"/>
        <end position="28"/>
    </location>
</feature>
<keyword evidence="3" id="KW-0812">Transmembrane</keyword>
<reference evidence="5 6" key="2">
    <citation type="submission" date="2017-04" db="EMBL/GenBank/DDBJ databases">
        <title>CpG methylation of centromeres and impact of large insertions on vertebrate speciation.</title>
        <authorList>
            <person name="Ichikawa K."/>
            <person name="Yoshimura J."/>
            <person name="Morishita S."/>
        </authorList>
    </citation>
    <scope>NUCLEOTIDE SEQUENCE</scope>
    <source>
        <strain evidence="5 6">HNI</strain>
    </source>
</reference>
<keyword evidence="3" id="KW-1133">Transmembrane helix</keyword>
<evidence type="ECO:0000256" key="1">
    <source>
        <dbReference type="ARBA" id="ARBA00009403"/>
    </source>
</evidence>
<dbReference type="CDD" id="cd00042">
    <property type="entry name" value="CY"/>
    <property type="match status" value="1"/>
</dbReference>
<keyword evidence="2" id="KW-1015">Disulfide bond</keyword>
<evidence type="ECO:0000256" key="3">
    <source>
        <dbReference type="SAM" id="Phobius"/>
    </source>
</evidence>
<dbReference type="PANTHER" id="PTHR46186">
    <property type="entry name" value="CYSTATIN"/>
    <property type="match status" value="1"/>
</dbReference>
<dbReference type="GO" id="GO:0004869">
    <property type="term" value="F:cysteine-type endopeptidase inhibitor activity"/>
    <property type="evidence" value="ECO:0007669"/>
    <property type="project" value="InterPro"/>
</dbReference>